<evidence type="ECO:0000313" key="2">
    <source>
        <dbReference type="EMBL" id="AGZ45092.1"/>
    </source>
</evidence>
<evidence type="ECO:0000313" key="3">
    <source>
        <dbReference type="Proteomes" id="UP000017746"/>
    </source>
</evidence>
<dbReference type="RefSeq" id="WP_023561429.1">
    <property type="nucleotide sequence ID" value="NC_022657.1"/>
</dbReference>
<name>U5W7W4_9ACTN</name>
<evidence type="ECO:0000256" key="1">
    <source>
        <dbReference type="SAM" id="MobiDB-lite"/>
    </source>
</evidence>
<dbReference type="EMBL" id="CP006272">
    <property type="protein sequence ID" value="AGZ45092.1"/>
    <property type="molecule type" value="Genomic_DNA"/>
</dbReference>
<organism evidence="2 3">
    <name type="scientific">Actinoplanes friuliensis DSM 7358</name>
    <dbReference type="NCBI Taxonomy" id="1246995"/>
    <lineage>
        <taxon>Bacteria</taxon>
        <taxon>Bacillati</taxon>
        <taxon>Actinomycetota</taxon>
        <taxon>Actinomycetes</taxon>
        <taxon>Micromonosporales</taxon>
        <taxon>Micromonosporaceae</taxon>
        <taxon>Actinoplanes</taxon>
    </lineage>
</organism>
<dbReference type="Proteomes" id="UP000017746">
    <property type="component" value="Chromosome"/>
</dbReference>
<reference evidence="2 3" key="1">
    <citation type="journal article" date="2014" name="J. Biotechnol.">
        <title>Complete genome sequence of the actinobacterium Actinoplanes friuliensis HAG 010964, producer of the lipopeptide antibiotic friulimycin.</title>
        <authorList>
            <person name="Ruckert C."/>
            <person name="Szczepanowski R."/>
            <person name="Albersmeier A."/>
            <person name="Goesmann A."/>
            <person name="Fischer N."/>
            <person name="Steinkamper A."/>
            <person name="Puhler A."/>
            <person name="Biener R."/>
            <person name="Schwartz D."/>
            <person name="Kalinowski J."/>
        </authorList>
    </citation>
    <scope>NUCLEOTIDE SEQUENCE [LARGE SCALE GENOMIC DNA]</scope>
    <source>
        <strain evidence="2 3">DSM 7358</strain>
    </source>
</reference>
<proteinExistence type="predicted"/>
<gene>
    <name evidence="2" type="ORF">AFR_34170</name>
</gene>
<dbReference type="KEGG" id="afs:AFR_34170"/>
<protein>
    <submittedName>
        <fullName evidence="2">Uncharacterized protein</fullName>
    </submittedName>
</protein>
<accession>U5W7W4</accession>
<sequence length="489" mass="52953">MKLFVSYCQYEVTAVPGAPGLEIYTLGDDLLHLNGPSRLTGFCGTHTGWIDARARVHSEPPARAEVGWDAISEATLWCPSGRLSVVGLMGGLTETLTDIAVPRGLIRVRLHARNRLREGLRTDHDPPEQHEIHVWAVADETPWRTLVADPQAREWEQKPAKAAEWAMLSLVRRRSGRPALLAALPPDPYEDSTGLARVAVVRHRAGPVELPVGVLPVGDLDIRLERIDDTTLTWSWATAADPIFPKPLTTLPDEEPSTVRLTSGPDGFTLRHEGVLGRHASAVGLIWDHLLDAPGPLPWSEPLRAQAAKAAARAERSRRLADERDAAQWGGRPPSDRMRKLPGKARSLALVDRAVLDALETLPGARCREVACWAARRAMRVAGLEGIGWIAEILTAAEAGQPLPESLGVAGFNRLLSDPDVPHTTVPMHLPGHGVSEILQQAAAFPALTALANDDPLGAAIDAAYNAALAHGDDRDRFLADLFGRVGLR</sequence>
<keyword evidence="3" id="KW-1185">Reference proteome</keyword>
<dbReference type="HOGENOM" id="CLU_577011_0_0_11"/>
<dbReference type="OrthoDB" id="4485313at2"/>
<feature type="region of interest" description="Disordered" evidence="1">
    <location>
        <begin position="311"/>
        <end position="340"/>
    </location>
</feature>
<dbReference type="AlphaFoldDB" id="U5W7W4"/>
<feature type="compositionally biased region" description="Basic and acidic residues" evidence="1">
    <location>
        <begin position="312"/>
        <end position="326"/>
    </location>
</feature>
<dbReference type="PATRIC" id="fig|1246995.3.peg.6914"/>
<dbReference type="STRING" id="1246995.AFR_34170"/>